<name>A0A0E9SCL4_ANGAN</name>
<evidence type="ECO:0000256" key="1">
    <source>
        <dbReference type="SAM" id="Phobius"/>
    </source>
</evidence>
<protein>
    <submittedName>
        <fullName evidence="2">Uncharacterized protein</fullName>
    </submittedName>
</protein>
<dbReference type="EMBL" id="GBXM01069566">
    <property type="protein sequence ID" value="JAH39011.1"/>
    <property type="molecule type" value="Transcribed_RNA"/>
</dbReference>
<keyword evidence="1" id="KW-1133">Transmembrane helix</keyword>
<keyword evidence="1" id="KW-0472">Membrane</keyword>
<accession>A0A0E9SCL4</accession>
<keyword evidence="1" id="KW-0812">Transmembrane</keyword>
<organism evidence="2">
    <name type="scientific">Anguilla anguilla</name>
    <name type="common">European freshwater eel</name>
    <name type="synonym">Muraena anguilla</name>
    <dbReference type="NCBI Taxonomy" id="7936"/>
    <lineage>
        <taxon>Eukaryota</taxon>
        <taxon>Metazoa</taxon>
        <taxon>Chordata</taxon>
        <taxon>Craniata</taxon>
        <taxon>Vertebrata</taxon>
        <taxon>Euteleostomi</taxon>
        <taxon>Actinopterygii</taxon>
        <taxon>Neopterygii</taxon>
        <taxon>Teleostei</taxon>
        <taxon>Anguilliformes</taxon>
        <taxon>Anguillidae</taxon>
        <taxon>Anguilla</taxon>
    </lineage>
</organism>
<dbReference type="AlphaFoldDB" id="A0A0E9SCL4"/>
<feature type="transmembrane region" description="Helical" evidence="1">
    <location>
        <begin position="21"/>
        <end position="45"/>
    </location>
</feature>
<evidence type="ECO:0000313" key="2">
    <source>
        <dbReference type="EMBL" id="JAH39011.1"/>
    </source>
</evidence>
<proteinExistence type="predicted"/>
<reference evidence="2" key="1">
    <citation type="submission" date="2014-11" db="EMBL/GenBank/DDBJ databases">
        <authorList>
            <person name="Amaro Gonzalez C."/>
        </authorList>
    </citation>
    <scope>NUCLEOTIDE SEQUENCE</scope>
</reference>
<sequence length="63" mass="7201">MPIKVVRIFVKPQNPTNRKEEILFLWLIVCSLFDCPPVMMIGLTLDVPGLCDSDRLCVLPSVW</sequence>
<reference evidence="2" key="2">
    <citation type="journal article" date="2015" name="Fish Shellfish Immunol.">
        <title>Early steps in the European eel (Anguilla anguilla)-Vibrio vulnificus interaction in the gills: Role of the RtxA13 toxin.</title>
        <authorList>
            <person name="Callol A."/>
            <person name="Pajuelo D."/>
            <person name="Ebbesson L."/>
            <person name="Teles M."/>
            <person name="MacKenzie S."/>
            <person name="Amaro C."/>
        </authorList>
    </citation>
    <scope>NUCLEOTIDE SEQUENCE</scope>
</reference>